<keyword evidence="1" id="KW-0805">Transcription regulation</keyword>
<reference evidence="5 6" key="1">
    <citation type="submission" date="2023-05" db="EMBL/GenBank/DDBJ databases">
        <title>Corynebacterium suedekumii sp. nov. and Corynebacterium breve sp. nov. isolated from raw cow's milk.</title>
        <authorList>
            <person name="Baer M.K."/>
            <person name="Mehl L."/>
            <person name="Hellmuth R."/>
            <person name="Marke G."/>
            <person name="Lipski A."/>
        </authorList>
    </citation>
    <scope>NUCLEOTIDE SEQUENCE [LARGE SCALE GENOMIC DNA]</scope>
    <source>
        <strain evidence="5 6">LM112</strain>
    </source>
</reference>
<dbReference type="Gene3D" id="1.10.10.10">
    <property type="entry name" value="Winged helix-like DNA-binding domain superfamily/Winged helix DNA-binding domain"/>
    <property type="match status" value="1"/>
</dbReference>
<dbReference type="EMBL" id="CP126970">
    <property type="protein sequence ID" value="WIM71047.1"/>
    <property type="molecule type" value="Genomic_DNA"/>
</dbReference>
<dbReference type="PANTHER" id="PTHR43537">
    <property type="entry name" value="TRANSCRIPTIONAL REGULATOR, GNTR FAMILY"/>
    <property type="match status" value="1"/>
</dbReference>
<accession>A0ABY8VPN8</accession>
<dbReference type="Pfam" id="PF00392">
    <property type="entry name" value="GntR"/>
    <property type="match status" value="1"/>
</dbReference>
<name>A0ABY8VPN8_9CORY</name>
<organism evidence="5 6">
    <name type="scientific">Corynebacterium suedekumii</name>
    <dbReference type="NCBI Taxonomy" id="3049801"/>
    <lineage>
        <taxon>Bacteria</taxon>
        <taxon>Bacillati</taxon>
        <taxon>Actinomycetota</taxon>
        <taxon>Actinomycetes</taxon>
        <taxon>Mycobacteriales</taxon>
        <taxon>Corynebacteriaceae</taxon>
        <taxon>Corynebacterium</taxon>
    </lineage>
</organism>
<evidence type="ECO:0000256" key="3">
    <source>
        <dbReference type="ARBA" id="ARBA00023163"/>
    </source>
</evidence>
<feature type="domain" description="HTH gntR-type" evidence="4">
    <location>
        <begin position="6"/>
        <end position="78"/>
    </location>
</feature>
<dbReference type="InterPro" id="IPR036388">
    <property type="entry name" value="WH-like_DNA-bd_sf"/>
</dbReference>
<dbReference type="Pfam" id="PF07729">
    <property type="entry name" value="FCD"/>
    <property type="match status" value="1"/>
</dbReference>
<keyword evidence="6" id="KW-1185">Reference proteome</keyword>
<sequence length="246" mass="26711">MPPATPRAYTVVLDWLEERLRAGEITVGDKLPGERQLAENFSISRASVREAIRVLDAMGLVRSATGSGPTAGAVVISEPSAALSWALRLHVATRSLPVGDIVATRLLLETQAAVEGALAPDTPERTAALSRAAKLLATMDDPDMSADEFHRRDAEFHILLTSLAGNVVVETVMDSLRQATIGYVRETVAELPDWRSVSCSLQDQHHGILDAVMDRRGEDAAARLRQHILWFSELAPEMGDTTPERS</sequence>
<proteinExistence type="predicted"/>
<dbReference type="CDD" id="cd07377">
    <property type="entry name" value="WHTH_GntR"/>
    <property type="match status" value="1"/>
</dbReference>
<dbReference type="InterPro" id="IPR000524">
    <property type="entry name" value="Tscrpt_reg_HTH_GntR"/>
</dbReference>
<dbReference type="Proteomes" id="UP001238805">
    <property type="component" value="Chromosome"/>
</dbReference>
<dbReference type="InterPro" id="IPR008920">
    <property type="entry name" value="TF_FadR/GntR_C"/>
</dbReference>
<dbReference type="InterPro" id="IPR036390">
    <property type="entry name" value="WH_DNA-bd_sf"/>
</dbReference>
<dbReference type="SUPFAM" id="SSF46785">
    <property type="entry name" value="Winged helix' DNA-binding domain"/>
    <property type="match status" value="1"/>
</dbReference>
<dbReference type="PRINTS" id="PR00035">
    <property type="entry name" value="HTHGNTR"/>
</dbReference>
<dbReference type="SMART" id="SM00895">
    <property type="entry name" value="FCD"/>
    <property type="match status" value="1"/>
</dbReference>
<protein>
    <submittedName>
        <fullName evidence="5">GntR family transcriptional regulator</fullName>
    </submittedName>
</protein>
<keyword evidence="3" id="KW-0804">Transcription</keyword>
<dbReference type="RefSeq" id="WP_284875622.1">
    <property type="nucleotide sequence ID" value="NZ_CP126970.1"/>
</dbReference>
<dbReference type="InterPro" id="IPR011711">
    <property type="entry name" value="GntR_C"/>
</dbReference>
<dbReference type="PANTHER" id="PTHR43537:SF24">
    <property type="entry name" value="GLUCONATE OPERON TRANSCRIPTIONAL REPRESSOR"/>
    <property type="match status" value="1"/>
</dbReference>
<evidence type="ECO:0000256" key="2">
    <source>
        <dbReference type="ARBA" id="ARBA00023125"/>
    </source>
</evidence>
<dbReference type="PROSITE" id="PS50949">
    <property type="entry name" value="HTH_GNTR"/>
    <property type="match status" value="1"/>
</dbReference>
<evidence type="ECO:0000256" key="1">
    <source>
        <dbReference type="ARBA" id="ARBA00023015"/>
    </source>
</evidence>
<dbReference type="Gene3D" id="1.20.120.530">
    <property type="entry name" value="GntR ligand-binding domain-like"/>
    <property type="match status" value="1"/>
</dbReference>
<evidence type="ECO:0000313" key="6">
    <source>
        <dbReference type="Proteomes" id="UP001238805"/>
    </source>
</evidence>
<keyword evidence="2" id="KW-0238">DNA-binding</keyword>
<evidence type="ECO:0000259" key="4">
    <source>
        <dbReference type="PROSITE" id="PS50949"/>
    </source>
</evidence>
<dbReference type="SMART" id="SM00345">
    <property type="entry name" value="HTH_GNTR"/>
    <property type="match status" value="1"/>
</dbReference>
<evidence type="ECO:0000313" key="5">
    <source>
        <dbReference type="EMBL" id="WIM71047.1"/>
    </source>
</evidence>
<gene>
    <name evidence="5" type="ORF">QP029_04365</name>
</gene>
<dbReference type="SUPFAM" id="SSF48008">
    <property type="entry name" value="GntR ligand-binding domain-like"/>
    <property type="match status" value="1"/>
</dbReference>